<dbReference type="PROSITE" id="PS51186">
    <property type="entry name" value="GNAT"/>
    <property type="match status" value="1"/>
</dbReference>
<keyword evidence="1 4" id="KW-0808">Transferase</keyword>
<dbReference type="Proteomes" id="UP001597112">
    <property type="component" value="Unassembled WGS sequence"/>
</dbReference>
<evidence type="ECO:0000313" key="4">
    <source>
        <dbReference type="EMBL" id="MFD1002305.1"/>
    </source>
</evidence>
<proteinExistence type="predicted"/>
<comment type="caution">
    <text evidence="4">The sequence shown here is derived from an EMBL/GenBank/DDBJ whole genome shotgun (WGS) entry which is preliminary data.</text>
</comment>
<evidence type="ECO:0000256" key="2">
    <source>
        <dbReference type="ARBA" id="ARBA00023315"/>
    </source>
</evidence>
<keyword evidence="5" id="KW-1185">Reference proteome</keyword>
<dbReference type="InterPro" id="IPR000182">
    <property type="entry name" value="GNAT_dom"/>
</dbReference>
<dbReference type="PANTHER" id="PTHR10545:SF29">
    <property type="entry name" value="GH14572P-RELATED"/>
    <property type="match status" value="1"/>
</dbReference>
<dbReference type="PANTHER" id="PTHR10545">
    <property type="entry name" value="DIAMINE N-ACETYLTRANSFERASE"/>
    <property type="match status" value="1"/>
</dbReference>
<keyword evidence="2 4" id="KW-0012">Acyltransferase</keyword>
<reference evidence="5" key="1">
    <citation type="journal article" date="2019" name="Int. J. Syst. Evol. Microbiol.">
        <title>The Global Catalogue of Microorganisms (GCM) 10K type strain sequencing project: providing services to taxonomists for standard genome sequencing and annotation.</title>
        <authorList>
            <consortium name="The Broad Institute Genomics Platform"/>
            <consortium name="The Broad Institute Genome Sequencing Center for Infectious Disease"/>
            <person name="Wu L."/>
            <person name="Ma J."/>
        </authorList>
    </citation>
    <scope>NUCLEOTIDE SEQUENCE [LARGE SCALE GENOMIC DNA]</scope>
    <source>
        <strain evidence="5">CCUG 58938</strain>
    </source>
</reference>
<protein>
    <submittedName>
        <fullName evidence="4">GNAT family N-acetyltransferase</fullName>
        <ecNumber evidence="4">2.3.-.-</ecNumber>
    </submittedName>
</protein>
<sequence>MITIRKATLADISFLVDFQQKLAQETENVTLDTVVLHKGMQALFDDPSKGFYNVVEDNGTVIGCHMITYEWSDWRNGLVWWLQSVYVIESYRKQGIFKLMYENIVNIIQKDPSLIGLRLYVDKSNARAMKVYESIGMNGEHYTVYEWMK</sequence>
<dbReference type="Pfam" id="PF00583">
    <property type="entry name" value="Acetyltransf_1"/>
    <property type="match status" value="1"/>
</dbReference>
<dbReference type="SUPFAM" id="SSF55729">
    <property type="entry name" value="Acyl-CoA N-acyltransferases (Nat)"/>
    <property type="match status" value="1"/>
</dbReference>
<evidence type="ECO:0000259" key="3">
    <source>
        <dbReference type="PROSITE" id="PS51186"/>
    </source>
</evidence>
<dbReference type="CDD" id="cd04301">
    <property type="entry name" value="NAT_SF"/>
    <property type="match status" value="1"/>
</dbReference>
<gene>
    <name evidence="4" type="ORF">ACFQ21_23470</name>
</gene>
<dbReference type="EC" id="2.3.-.-" evidence="4"/>
<dbReference type="RefSeq" id="WP_377583279.1">
    <property type="nucleotide sequence ID" value="NZ_JBHTKA010000008.1"/>
</dbReference>
<evidence type="ECO:0000256" key="1">
    <source>
        <dbReference type="ARBA" id="ARBA00022679"/>
    </source>
</evidence>
<feature type="domain" description="N-acetyltransferase" evidence="3">
    <location>
        <begin position="2"/>
        <end position="149"/>
    </location>
</feature>
<name>A0ABW3K8A4_9BACT</name>
<dbReference type="EMBL" id="JBHTKA010000008">
    <property type="protein sequence ID" value="MFD1002305.1"/>
    <property type="molecule type" value="Genomic_DNA"/>
</dbReference>
<dbReference type="GO" id="GO:0016746">
    <property type="term" value="F:acyltransferase activity"/>
    <property type="evidence" value="ECO:0007669"/>
    <property type="project" value="UniProtKB-KW"/>
</dbReference>
<dbReference type="InterPro" id="IPR016181">
    <property type="entry name" value="Acyl_CoA_acyltransferase"/>
</dbReference>
<dbReference type="InterPro" id="IPR051016">
    <property type="entry name" value="Diverse_Substrate_AcTransf"/>
</dbReference>
<organism evidence="4 5">
    <name type="scientific">Ohtaekwangia kribbensis</name>
    <dbReference type="NCBI Taxonomy" id="688913"/>
    <lineage>
        <taxon>Bacteria</taxon>
        <taxon>Pseudomonadati</taxon>
        <taxon>Bacteroidota</taxon>
        <taxon>Cytophagia</taxon>
        <taxon>Cytophagales</taxon>
        <taxon>Fulvivirgaceae</taxon>
        <taxon>Ohtaekwangia</taxon>
    </lineage>
</organism>
<accession>A0ABW3K8A4</accession>
<evidence type="ECO:0000313" key="5">
    <source>
        <dbReference type="Proteomes" id="UP001597112"/>
    </source>
</evidence>
<dbReference type="Gene3D" id="3.40.630.30">
    <property type="match status" value="1"/>
</dbReference>